<dbReference type="AlphaFoldDB" id="E7N4Q3"/>
<sequence>MAKAAPLNKTVPITAFNRGKAGQIFSEVKRSGMAVVIKNNAPECVLLSPQQYEEMREELHEMQLARLAAERLRDFDAKKCIPFEEVCKNMGMSPAACEDGDEVVFE</sequence>
<proteinExistence type="inferred from homology"/>
<evidence type="ECO:0000256" key="1">
    <source>
        <dbReference type="ARBA" id="ARBA00009981"/>
    </source>
</evidence>
<keyword evidence="4" id="KW-1185">Reference proteome</keyword>
<name>E7N4Q3_9FIRM</name>
<dbReference type="RefSeq" id="WP_009350611.1">
    <property type="nucleotide sequence ID" value="NZ_GL638155.1"/>
</dbReference>
<gene>
    <name evidence="3" type="ORF">HMPREF9555_01963</name>
</gene>
<evidence type="ECO:0000313" key="4">
    <source>
        <dbReference type="Proteomes" id="UP000004633"/>
    </source>
</evidence>
<dbReference type="SUPFAM" id="SSF143120">
    <property type="entry name" value="YefM-like"/>
    <property type="match status" value="1"/>
</dbReference>
<comment type="similarity">
    <text evidence="1 2">Belongs to the phD/YefM antitoxin family.</text>
</comment>
<dbReference type="InterPro" id="IPR006442">
    <property type="entry name" value="Antitoxin_Phd/YefM"/>
</dbReference>
<dbReference type="Proteomes" id="UP000004633">
    <property type="component" value="Unassembled WGS sequence"/>
</dbReference>
<comment type="caution">
    <text evidence="3">The sequence shown here is derived from an EMBL/GenBank/DDBJ whole genome shotgun (WGS) entry which is preliminary data.</text>
</comment>
<comment type="function">
    <text evidence="2">Antitoxin component of a type II toxin-antitoxin (TA) system.</text>
</comment>
<dbReference type="EMBL" id="AECV01000055">
    <property type="protein sequence ID" value="EFW28847.1"/>
    <property type="molecule type" value="Genomic_DNA"/>
</dbReference>
<dbReference type="STRING" id="749551.HMPREF9555_01963"/>
<evidence type="ECO:0000256" key="2">
    <source>
        <dbReference type="RuleBase" id="RU362080"/>
    </source>
</evidence>
<dbReference type="HOGENOM" id="CLU_165325_0_0_9"/>
<protein>
    <recommendedName>
        <fullName evidence="2">Antitoxin</fullName>
    </recommendedName>
</protein>
<dbReference type="InterPro" id="IPR036165">
    <property type="entry name" value="YefM-like_sf"/>
</dbReference>
<evidence type="ECO:0000313" key="3">
    <source>
        <dbReference type="EMBL" id="EFW28847.1"/>
    </source>
</evidence>
<dbReference type="Pfam" id="PF02604">
    <property type="entry name" value="PhdYeFM_antitox"/>
    <property type="match status" value="1"/>
</dbReference>
<accession>E7N4Q3</accession>
<reference evidence="3 4" key="1">
    <citation type="submission" date="2010-08" db="EMBL/GenBank/DDBJ databases">
        <authorList>
            <person name="Weinstock G."/>
            <person name="Sodergren E."/>
            <person name="Clifton S."/>
            <person name="Fulton L."/>
            <person name="Fulton B."/>
            <person name="Courtney L."/>
            <person name="Fronick C."/>
            <person name="Harrison M."/>
            <person name="Strong C."/>
            <person name="Farmer C."/>
            <person name="Delahaunty K."/>
            <person name="Markovic C."/>
            <person name="Hall O."/>
            <person name="Minx P."/>
            <person name="Tomlinson C."/>
            <person name="Mitreva M."/>
            <person name="Hou S."/>
            <person name="Chen J."/>
            <person name="Wollam A."/>
            <person name="Pepin K.H."/>
            <person name="Johnson M."/>
            <person name="Bhonagiri V."/>
            <person name="Zhang X."/>
            <person name="Suruliraj S."/>
            <person name="Warren W."/>
            <person name="Chinwalla A."/>
            <person name="Mardis E.R."/>
            <person name="Wilson R.K."/>
        </authorList>
    </citation>
    <scope>NUCLEOTIDE SEQUENCE [LARGE SCALE GENOMIC DNA]</scope>
    <source>
        <strain evidence="3 4">F0399</strain>
    </source>
</reference>
<organism evidence="3 4">
    <name type="scientific">Selenomonas artemidis F0399</name>
    <dbReference type="NCBI Taxonomy" id="749551"/>
    <lineage>
        <taxon>Bacteria</taxon>
        <taxon>Bacillati</taxon>
        <taxon>Bacillota</taxon>
        <taxon>Negativicutes</taxon>
        <taxon>Selenomonadales</taxon>
        <taxon>Selenomonadaceae</taxon>
        <taxon>Selenomonas</taxon>
    </lineage>
</organism>